<dbReference type="AlphaFoldDB" id="A0A9P6PMT4"/>
<reference evidence="1" key="1">
    <citation type="journal article" date="2020" name="Fungal Divers.">
        <title>Resolving the Mortierellaceae phylogeny through synthesis of multi-gene phylogenetics and phylogenomics.</title>
        <authorList>
            <person name="Vandepol N."/>
            <person name="Liber J."/>
            <person name="Desiro A."/>
            <person name="Na H."/>
            <person name="Kennedy M."/>
            <person name="Barry K."/>
            <person name="Grigoriev I.V."/>
            <person name="Miller A.N."/>
            <person name="O'Donnell K."/>
            <person name="Stajich J.E."/>
            <person name="Bonito G."/>
        </authorList>
    </citation>
    <scope>NUCLEOTIDE SEQUENCE</scope>
    <source>
        <strain evidence="1">KOD948</strain>
    </source>
</reference>
<dbReference type="EMBL" id="JAAAJA010000901">
    <property type="protein sequence ID" value="KAG0248900.1"/>
    <property type="molecule type" value="Genomic_DNA"/>
</dbReference>
<dbReference type="Gene3D" id="3.80.10.10">
    <property type="entry name" value="Ribonuclease Inhibitor"/>
    <property type="match status" value="1"/>
</dbReference>
<evidence type="ECO:0000313" key="1">
    <source>
        <dbReference type="EMBL" id="KAG0248900.1"/>
    </source>
</evidence>
<accession>A0A9P6PMT4</accession>
<dbReference type="SUPFAM" id="SSF52047">
    <property type="entry name" value="RNI-like"/>
    <property type="match status" value="1"/>
</dbReference>
<dbReference type="OrthoDB" id="2437965at2759"/>
<dbReference type="InterPro" id="IPR032675">
    <property type="entry name" value="LRR_dom_sf"/>
</dbReference>
<evidence type="ECO:0000313" key="2">
    <source>
        <dbReference type="Proteomes" id="UP000726737"/>
    </source>
</evidence>
<dbReference type="Proteomes" id="UP000726737">
    <property type="component" value="Unassembled WGS sequence"/>
</dbReference>
<gene>
    <name evidence="1" type="ORF">BG011_009803</name>
</gene>
<proteinExistence type="predicted"/>
<organism evidence="1 2">
    <name type="scientific">Mortierella polycephala</name>
    <dbReference type="NCBI Taxonomy" id="41804"/>
    <lineage>
        <taxon>Eukaryota</taxon>
        <taxon>Fungi</taxon>
        <taxon>Fungi incertae sedis</taxon>
        <taxon>Mucoromycota</taxon>
        <taxon>Mortierellomycotina</taxon>
        <taxon>Mortierellomycetes</taxon>
        <taxon>Mortierellales</taxon>
        <taxon>Mortierellaceae</taxon>
        <taxon>Mortierella</taxon>
    </lineage>
</organism>
<comment type="caution">
    <text evidence="1">The sequence shown here is derived from an EMBL/GenBank/DDBJ whole genome shotgun (WGS) entry which is preliminary data.</text>
</comment>
<sequence length="474" mass="55425">MQFNKTTAAERALTIPDLRSMISLYVETEDALNCMLVNKEWNKDFTYPVWHTIDFYTHPDFDALDQDVIQRNGHNIRRIKNLKEMTHLNALECAKISRLSSLSMWISEDQYLQSQLYQFLRENNAHTVQVSLMREIDPNRYSKPVDLVPVDAILPSVRNGSTGPSKLTYIMIYGLNMTFQSLSILLRNCPELQTLHLWGTRFLDDGQPYEEYAHPGVTCLFASLRDLVNLDSATDKTHTIFDLFPNVETFMMRELSMPSTEHSLRFIKAVIASSWPRLTSVEFTSTPDFVIVECLDNIFENLTRITLEYAEMGPITMDAIMRNREVLTSLRSYLPATEYYEYPYFEEIYDPLAGMTWLMQMIPSQCPKLEVFNFPLHTMKFVEMQWSLWVCKDLRELKIRIHGLDTAEKIDSTLWIWKQVQKLRLRGVLVPRSHKNAIVPWGHDWLFESQVARFLLEFTKLRTVWLGTSIITLE</sequence>
<name>A0A9P6PMT4_9FUNG</name>
<keyword evidence="2" id="KW-1185">Reference proteome</keyword>
<protein>
    <submittedName>
        <fullName evidence="1">Uncharacterized protein</fullName>
    </submittedName>
</protein>